<reference evidence="2 3" key="1">
    <citation type="submission" date="2024-05" db="EMBL/GenBank/DDBJ databases">
        <authorList>
            <person name="Haq I."/>
            <person name="Ullah Z."/>
            <person name="Ahmad R."/>
            <person name="Li M."/>
            <person name="Tong Y."/>
        </authorList>
    </citation>
    <scope>NUCLEOTIDE SEQUENCE [LARGE SCALE GENOMIC DNA]</scope>
    <source>
        <strain evidence="2 3">16A2E</strain>
    </source>
</reference>
<keyword evidence="2" id="KW-0966">Cell projection</keyword>
<name>A0ABU9XPG1_9BACI</name>
<dbReference type="Pfam" id="PF05130">
    <property type="entry name" value="FlgN"/>
    <property type="match status" value="1"/>
</dbReference>
<sequence length="163" mass="18786">MSLNVIIEKLEKLTSIHQQLLELSFEKTTVVKEGAVDKLQAILIKERKFVQQLEQAEDNRKKEVDAWFLEHNLKLDEATITNMINHLDASEKKELEESAVRLSEVILKLKQQEQLNMALIQQSMQFVQLSIDLMSPSLKNMNYGNKADKDQSTINRSVFDSKA</sequence>
<proteinExistence type="predicted"/>
<keyword evidence="2" id="KW-0282">Flagellum</keyword>
<dbReference type="Proteomes" id="UP001444625">
    <property type="component" value="Unassembled WGS sequence"/>
</dbReference>
<organism evidence="2 3">
    <name type="scientific">Ornithinibacillus xuwenensis</name>
    <dbReference type="NCBI Taxonomy" id="3144668"/>
    <lineage>
        <taxon>Bacteria</taxon>
        <taxon>Bacillati</taxon>
        <taxon>Bacillota</taxon>
        <taxon>Bacilli</taxon>
        <taxon>Bacillales</taxon>
        <taxon>Bacillaceae</taxon>
        <taxon>Ornithinibacillus</taxon>
    </lineage>
</organism>
<comment type="caution">
    <text evidence="2">The sequence shown here is derived from an EMBL/GenBank/DDBJ whole genome shotgun (WGS) entry which is preliminary data.</text>
</comment>
<dbReference type="RefSeq" id="WP_345826226.1">
    <property type="nucleotide sequence ID" value="NZ_JBDIML010000006.1"/>
</dbReference>
<dbReference type="InterPro" id="IPR036679">
    <property type="entry name" value="FlgN-like_sf"/>
</dbReference>
<keyword evidence="3" id="KW-1185">Reference proteome</keyword>
<protein>
    <submittedName>
        <fullName evidence="2">Flagellar protein FlgN</fullName>
    </submittedName>
</protein>
<evidence type="ECO:0000256" key="1">
    <source>
        <dbReference type="ARBA" id="ARBA00022795"/>
    </source>
</evidence>
<dbReference type="Gene3D" id="1.20.58.300">
    <property type="entry name" value="FlgN-like"/>
    <property type="match status" value="1"/>
</dbReference>
<evidence type="ECO:0000313" key="2">
    <source>
        <dbReference type="EMBL" id="MEN2768732.1"/>
    </source>
</evidence>
<keyword evidence="2" id="KW-0969">Cilium</keyword>
<dbReference type="InterPro" id="IPR007809">
    <property type="entry name" value="FlgN-like"/>
</dbReference>
<dbReference type="EMBL" id="JBDIML010000006">
    <property type="protein sequence ID" value="MEN2768732.1"/>
    <property type="molecule type" value="Genomic_DNA"/>
</dbReference>
<evidence type="ECO:0000313" key="3">
    <source>
        <dbReference type="Proteomes" id="UP001444625"/>
    </source>
</evidence>
<keyword evidence="1" id="KW-1005">Bacterial flagellum biogenesis</keyword>
<dbReference type="SUPFAM" id="SSF140566">
    <property type="entry name" value="FlgN-like"/>
    <property type="match status" value="1"/>
</dbReference>
<gene>
    <name evidence="2" type="ORF">ABC228_16225</name>
</gene>
<accession>A0ABU9XPG1</accession>